<dbReference type="AlphaFoldDB" id="X1G964"/>
<evidence type="ECO:0000313" key="1">
    <source>
        <dbReference type="EMBL" id="GAH41370.1"/>
    </source>
</evidence>
<reference evidence="1" key="1">
    <citation type="journal article" date="2014" name="Front. Microbiol.">
        <title>High frequency of phylogenetically diverse reductive dehalogenase-homologous genes in deep subseafloor sedimentary metagenomes.</title>
        <authorList>
            <person name="Kawai M."/>
            <person name="Futagami T."/>
            <person name="Toyoda A."/>
            <person name="Takaki Y."/>
            <person name="Nishi S."/>
            <person name="Hori S."/>
            <person name="Arai W."/>
            <person name="Tsubouchi T."/>
            <person name="Morono Y."/>
            <person name="Uchiyama I."/>
            <person name="Ito T."/>
            <person name="Fujiyama A."/>
            <person name="Inagaki F."/>
            <person name="Takami H."/>
        </authorList>
    </citation>
    <scope>NUCLEOTIDE SEQUENCE</scope>
    <source>
        <strain evidence="1">Expedition CK06-06</strain>
    </source>
</reference>
<accession>X1G964</accession>
<gene>
    <name evidence="1" type="ORF">S03H2_26312</name>
</gene>
<proteinExistence type="predicted"/>
<protein>
    <submittedName>
        <fullName evidence="1">Uncharacterized protein</fullName>
    </submittedName>
</protein>
<sequence>SRTLVLVHDADVPVGELVAHKAALIATGARVRLERRTKNLTALLARSAADGYGEFTTVSAGADTAALEFKPLA</sequence>
<name>X1G964_9ZZZZ</name>
<comment type="caution">
    <text evidence="1">The sequence shown here is derived from an EMBL/GenBank/DDBJ whole genome shotgun (WGS) entry which is preliminary data.</text>
</comment>
<feature type="non-terminal residue" evidence="1">
    <location>
        <position position="1"/>
    </location>
</feature>
<dbReference type="EMBL" id="BARU01015207">
    <property type="protein sequence ID" value="GAH41370.1"/>
    <property type="molecule type" value="Genomic_DNA"/>
</dbReference>
<organism evidence="1">
    <name type="scientific">marine sediment metagenome</name>
    <dbReference type="NCBI Taxonomy" id="412755"/>
    <lineage>
        <taxon>unclassified sequences</taxon>
        <taxon>metagenomes</taxon>
        <taxon>ecological metagenomes</taxon>
    </lineage>
</organism>